<keyword evidence="6" id="KW-0547">Nucleotide-binding</keyword>
<dbReference type="Proteomes" id="UP001604277">
    <property type="component" value="Unassembled WGS sequence"/>
</dbReference>
<keyword evidence="9" id="KW-0472">Membrane</keyword>
<sequence length="114" mass="12199">MPSICGRLDAITLFLFSELVPVLDYARSHSSLLRPQYSAQLVGSASTNNFNYSPEHGGIGTSRSWFTCDELTGATNDFSANNLIGVCGFGCVYKGVLVYGREVVVKQLKAGGGQ</sequence>
<evidence type="ECO:0000256" key="3">
    <source>
        <dbReference type="ARBA" id="ARBA00022527"/>
    </source>
</evidence>
<dbReference type="InterPro" id="IPR011009">
    <property type="entry name" value="Kinase-like_dom_sf"/>
</dbReference>
<evidence type="ECO:0000256" key="11">
    <source>
        <dbReference type="ARBA" id="ARBA00048679"/>
    </source>
</evidence>
<reference evidence="13" key="1">
    <citation type="submission" date="2024-07" db="EMBL/GenBank/DDBJ databases">
        <title>Two chromosome-level genome assemblies of Korean endemic species Abeliophyllum distichum and Forsythia ovata (Oleaceae).</title>
        <authorList>
            <person name="Jang H."/>
        </authorList>
    </citation>
    <scope>NUCLEOTIDE SEQUENCE [LARGE SCALE GENOMIC DNA]</scope>
</reference>
<gene>
    <name evidence="12" type="ORF">Fot_13995</name>
</gene>
<dbReference type="Gene3D" id="3.30.200.20">
    <property type="entry name" value="Phosphorylase Kinase, domain 1"/>
    <property type="match status" value="1"/>
</dbReference>
<dbReference type="InterPro" id="IPR047117">
    <property type="entry name" value="PERK1-13-like"/>
</dbReference>
<comment type="subcellular location">
    <subcellularLocation>
        <location evidence="1">Cell membrane</location>
        <topology evidence="1">Single-pass membrane protein</topology>
    </subcellularLocation>
</comment>
<dbReference type="PANTHER" id="PTHR47982">
    <property type="entry name" value="PROLINE-RICH RECEPTOR-LIKE PROTEIN KINASE PERK4"/>
    <property type="match status" value="1"/>
</dbReference>
<dbReference type="GO" id="GO:0005886">
    <property type="term" value="C:plasma membrane"/>
    <property type="evidence" value="ECO:0007669"/>
    <property type="project" value="UniProtKB-SubCell"/>
</dbReference>
<dbReference type="EMBL" id="JBFOLJ010000004">
    <property type="protein sequence ID" value="KAL2544762.1"/>
    <property type="molecule type" value="Genomic_DNA"/>
</dbReference>
<proteinExistence type="predicted"/>
<comment type="catalytic activity">
    <reaction evidence="11">
        <text>L-seryl-[protein] + ATP = O-phospho-L-seryl-[protein] + ADP + H(+)</text>
        <dbReference type="Rhea" id="RHEA:17989"/>
        <dbReference type="Rhea" id="RHEA-COMP:9863"/>
        <dbReference type="Rhea" id="RHEA-COMP:11604"/>
        <dbReference type="ChEBI" id="CHEBI:15378"/>
        <dbReference type="ChEBI" id="CHEBI:29999"/>
        <dbReference type="ChEBI" id="CHEBI:30616"/>
        <dbReference type="ChEBI" id="CHEBI:83421"/>
        <dbReference type="ChEBI" id="CHEBI:456216"/>
        <dbReference type="EC" id="2.7.11.1"/>
    </reaction>
</comment>
<evidence type="ECO:0000256" key="6">
    <source>
        <dbReference type="ARBA" id="ARBA00022741"/>
    </source>
</evidence>
<dbReference type="GO" id="GO:0005524">
    <property type="term" value="F:ATP binding"/>
    <property type="evidence" value="ECO:0007669"/>
    <property type="project" value="UniProtKB-KW"/>
</dbReference>
<evidence type="ECO:0000313" key="13">
    <source>
        <dbReference type="Proteomes" id="UP001604277"/>
    </source>
</evidence>
<keyword evidence="13" id="KW-1185">Reference proteome</keyword>
<dbReference type="AlphaFoldDB" id="A0ABD1W5B2"/>
<accession>A0ABD1W5B2</accession>
<dbReference type="SUPFAM" id="SSF56112">
    <property type="entry name" value="Protein kinase-like (PK-like)"/>
    <property type="match status" value="1"/>
</dbReference>
<comment type="caution">
    <text evidence="12">The sequence shown here is derived from an EMBL/GenBank/DDBJ whole genome shotgun (WGS) entry which is preliminary data.</text>
</comment>
<evidence type="ECO:0000256" key="2">
    <source>
        <dbReference type="ARBA" id="ARBA00012513"/>
    </source>
</evidence>
<name>A0ABD1W5B2_9LAMI</name>
<keyword evidence="4" id="KW-0808">Transferase</keyword>
<keyword evidence="5" id="KW-0812">Transmembrane</keyword>
<evidence type="ECO:0000256" key="10">
    <source>
        <dbReference type="ARBA" id="ARBA00047899"/>
    </source>
</evidence>
<evidence type="ECO:0000256" key="9">
    <source>
        <dbReference type="ARBA" id="ARBA00023136"/>
    </source>
</evidence>
<evidence type="ECO:0000313" key="12">
    <source>
        <dbReference type="EMBL" id="KAL2544762.1"/>
    </source>
</evidence>
<evidence type="ECO:0000256" key="7">
    <source>
        <dbReference type="ARBA" id="ARBA00022840"/>
    </source>
</evidence>
<dbReference type="GO" id="GO:0004674">
    <property type="term" value="F:protein serine/threonine kinase activity"/>
    <property type="evidence" value="ECO:0007669"/>
    <property type="project" value="UniProtKB-KW"/>
</dbReference>
<evidence type="ECO:0000256" key="4">
    <source>
        <dbReference type="ARBA" id="ARBA00022679"/>
    </source>
</evidence>
<evidence type="ECO:0000256" key="1">
    <source>
        <dbReference type="ARBA" id="ARBA00004162"/>
    </source>
</evidence>
<dbReference type="PANTHER" id="PTHR47982:SF32">
    <property type="entry name" value="NON-SPECIFIC SERINE_THREONINE PROTEIN KINASE"/>
    <property type="match status" value="1"/>
</dbReference>
<protein>
    <recommendedName>
        <fullName evidence="2">non-specific serine/threonine protein kinase</fullName>
        <ecNumber evidence="2">2.7.11.1</ecNumber>
    </recommendedName>
</protein>
<dbReference type="EC" id="2.7.11.1" evidence="2"/>
<evidence type="ECO:0000256" key="8">
    <source>
        <dbReference type="ARBA" id="ARBA00022989"/>
    </source>
</evidence>
<keyword evidence="8" id="KW-1133">Transmembrane helix</keyword>
<organism evidence="12 13">
    <name type="scientific">Forsythia ovata</name>
    <dbReference type="NCBI Taxonomy" id="205694"/>
    <lineage>
        <taxon>Eukaryota</taxon>
        <taxon>Viridiplantae</taxon>
        <taxon>Streptophyta</taxon>
        <taxon>Embryophyta</taxon>
        <taxon>Tracheophyta</taxon>
        <taxon>Spermatophyta</taxon>
        <taxon>Magnoliopsida</taxon>
        <taxon>eudicotyledons</taxon>
        <taxon>Gunneridae</taxon>
        <taxon>Pentapetalae</taxon>
        <taxon>asterids</taxon>
        <taxon>lamiids</taxon>
        <taxon>Lamiales</taxon>
        <taxon>Oleaceae</taxon>
        <taxon>Forsythieae</taxon>
        <taxon>Forsythia</taxon>
    </lineage>
</organism>
<keyword evidence="3" id="KW-0418">Kinase</keyword>
<keyword evidence="3" id="KW-0723">Serine/threonine-protein kinase</keyword>
<evidence type="ECO:0000256" key="5">
    <source>
        <dbReference type="ARBA" id="ARBA00022692"/>
    </source>
</evidence>
<comment type="catalytic activity">
    <reaction evidence="10">
        <text>L-threonyl-[protein] + ATP = O-phospho-L-threonyl-[protein] + ADP + H(+)</text>
        <dbReference type="Rhea" id="RHEA:46608"/>
        <dbReference type="Rhea" id="RHEA-COMP:11060"/>
        <dbReference type="Rhea" id="RHEA-COMP:11605"/>
        <dbReference type="ChEBI" id="CHEBI:15378"/>
        <dbReference type="ChEBI" id="CHEBI:30013"/>
        <dbReference type="ChEBI" id="CHEBI:30616"/>
        <dbReference type="ChEBI" id="CHEBI:61977"/>
        <dbReference type="ChEBI" id="CHEBI:456216"/>
        <dbReference type="EC" id="2.7.11.1"/>
    </reaction>
</comment>
<keyword evidence="7" id="KW-0067">ATP-binding</keyword>